<accession>A0ABQ3LT98</accession>
<sequence>MRKIGAEAAAEREIVDDPYKTLGVASDASQDAIRKAYRKLAKQHHPDLNPGSPKAEELFKQIAAANALLSDPEKRAQYDRGEIDAAGQERAQRPSYREHADGTAGDRYSRGAGGQGSWDAGDLGDIFGSMFGGGRRPGGAFRTDGSDERYVLTTDFLEAVNGATRRLTLPDGRVLDVKIPPGATEGLVMRLRGQGGPGRNGGKVGDALIEIHVAPHPFFERRGQDITVTLPISLSEAVLGGPIEVKTPRGPVKMQIPPGSDSGTELRLRGRGVPQSPGHAAGDLYATLRVMIGKPDDALSDFVRDWKPHDVVNPRGKMESVA</sequence>
<dbReference type="SUPFAM" id="SSF49493">
    <property type="entry name" value="HSP40/DnaJ peptide-binding domain"/>
    <property type="match status" value="2"/>
</dbReference>
<dbReference type="InterPro" id="IPR008971">
    <property type="entry name" value="HSP40/DnaJ_pept-bd"/>
</dbReference>
<gene>
    <name evidence="4" type="ORF">GCM10008023_39050</name>
</gene>
<dbReference type="InterPro" id="IPR018253">
    <property type="entry name" value="DnaJ_domain_CS"/>
</dbReference>
<dbReference type="InterPro" id="IPR001623">
    <property type="entry name" value="DnaJ_domain"/>
</dbReference>
<protein>
    <submittedName>
        <fullName evidence="4">Molecular chaperone DnaJ</fullName>
    </submittedName>
</protein>
<dbReference type="PROSITE" id="PS50076">
    <property type="entry name" value="DNAJ_2"/>
    <property type="match status" value="1"/>
</dbReference>
<dbReference type="Pfam" id="PF01556">
    <property type="entry name" value="DnaJ_C"/>
    <property type="match status" value="1"/>
</dbReference>
<reference evidence="5" key="1">
    <citation type="journal article" date="2019" name="Int. J. Syst. Evol. Microbiol.">
        <title>The Global Catalogue of Microorganisms (GCM) 10K type strain sequencing project: providing services to taxonomists for standard genome sequencing and annotation.</title>
        <authorList>
            <consortium name="The Broad Institute Genomics Platform"/>
            <consortium name="The Broad Institute Genome Sequencing Center for Infectious Disease"/>
            <person name="Wu L."/>
            <person name="Ma J."/>
        </authorList>
    </citation>
    <scope>NUCLEOTIDE SEQUENCE [LARGE SCALE GENOMIC DNA]</scope>
    <source>
        <strain evidence="5">CGMCC 1.8957</strain>
    </source>
</reference>
<dbReference type="RefSeq" id="WP_229839567.1">
    <property type="nucleotide sequence ID" value="NZ_BNAQ01000010.1"/>
</dbReference>
<dbReference type="SMART" id="SM00271">
    <property type="entry name" value="DnaJ"/>
    <property type="match status" value="1"/>
</dbReference>
<name>A0ABQ3LT98_9SPHN</name>
<dbReference type="CDD" id="cd10747">
    <property type="entry name" value="DnaJ_C"/>
    <property type="match status" value="1"/>
</dbReference>
<evidence type="ECO:0000313" key="5">
    <source>
        <dbReference type="Proteomes" id="UP000652430"/>
    </source>
</evidence>
<dbReference type="InterPro" id="IPR036869">
    <property type="entry name" value="J_dom_sf"/>
</dbReference>
<dbReference type="PANTHER" id="PTHR43096:SF52">
    <property type="entry name" value="DNAJ HOMOLOG 1, MITOCHONDRIAL-RELATED"/>
    <property type="match status" value="1"/>
</dbReference>
<dbReference type="Proteomes" id="UP000652430">
    <property type="component" value="Unassembled WGS sequence"/>
</dbReference>
<evidence type="ECO:0000313" key="4">
    <source>
        <dbReference type="EMBL" id="GHH25576.1"/>
    </source>
</evidence>
<dbReference type="Gene3D" id="2.60.260.20">
    <property type="entry name" value="Urease metallochaperone UreE, N-terminal domain"/>
    <property type="match status" value="2"/>
</dbReference>
<dbReference type="PROSITE" id="PS00636">
    <property type="entry name" value="DNAJ_1"/>
    <property type="match status" value="1"/>
</dbReference>
<evidence type="ECO:0000256" key="1">
    <source>
        <dbReference type="ARBA" id="ARBA00023186"/>
    </source>
</evidence>
<feature type="region of interest" description="Disordered" evidence="2">
    <location>
        <begin position="245"/>
        <end position="265"/>
    </location>
</feature>
<dbReference type="EMBL" id="BNAQ01000010">
    <property type="protein sequence ID" value="GHH25576.1"/>
    <property type="molecule type" value="Genomic_DNA"/>
</dbReference>
<evidence type="ECO:0000256" key="2">
    <source>
        <dbReference type="SAM" id="MobiDB-lite"/>
    </source>
</evidence>
<dbReference type="Gene3D" id="1.10.287.110">
    <property type="entry name" value="DnaJ domain"/>
    <property type="match status" value="1"/>
</dbReference>
<dbReference type="InterPro" id="IPR002939">
    <property type="entry name" value="DnaJ_C"/>
</dbReference>
<dbReference type="PRINTS" id="PR00625">
    <property type="entry name" value="JDOMAIN"/>
</dbReference>
<dbReference type="CDD" id="cd06257">
    <property type="entry name" value="DnaJ"/>
    <property type="match status" value="1"/>
</dbReference>
<proteinExistence type="predicted"/>
<evidence type="ECO:0000259" key="3">
    <source>
        <dbReference type="PROSITE" id="PS50076"/>
    </source>
</evidence>
<feature type="domain" description="J" evidence="3">
    <location>
        <begin position="17"/>
        <end position="82"/>
    </location>
</feature>
<dbReference type="PANTHER" id="PTHR43096">
    <property type="entry name" value="DNAJ HOMOLOG 1, MITOCHONDRIAL-RELATED"/>
    <property type="match status" value="1"/>
</dbReference>
<feature type="compositionally biased region" description="Basic and acidic residues" evidence="2">
    <location>
        <begin position="90"/>
        <end position="101"/>
    </location>
</feature>
<dbReference type="SUPFAM" id="SSF46565">
    <property type="entry name" value="Chaperone J-domain"/>
    <property type="match status" value="1"/>
</dbReference>
<organism evidence="4 5">
    <name type="scientific">Sphingomonas glacialis</name>
    <dbReference type="NCBI Taxonomy" id="658225"/>
    <lineage>
        <taxon>Bacteria</taxon>
        <taxon>Pseudomonadati</taxon>
        <taxon>Pseudomonadota</taxon>
        <taxon>Alphaproteobacteria</taxon>
        <taxon>Sphingomonadales</taxon>
        <taxon>Sphingomonadaceae</taxon>
        <taxon>Sphingomonas</taxon>
    </lineage>
</organism>
<dbReference type="Pfam" id="PF00226">
    <property type="entry name" value="DnaJ"/>
    <property type="match status" value="1"/>
</dbReference>
<feature type="region of interest" description="Disordered" evidence="2">
    <location>
        <begin position="84"/>
        <end position="115"/>
    </location>
</feature>
<comment type="caution">
    <text evidence="4">The sequence shown here is derived from an EMBL/GenBank/DDBJ whole genome shotgun (WGS) entry which is preliminary data.</text>
</comment>
<keyword evidence="1" id="KW-0143">Chaperone</keyword>
<keyword evidence="5" id="KW-1185">Reference proteome</keyword>